<feature type="compositionally biased region" description="Low complexity" evidence="2">
    <location>
        <begin position="145"/>
        <end position="157"/>
    </location>
</feature>
<dbReference type="GO" id="GO:0008270">
    <property type="term" value="F:zinc ion binding"/>
    <property type="evidence" value="ECO:0007669"/>
    <property type="project" value="UniProtKB-KW"/>
</dbReference>
<dbReference type="PANTHER" id="PTHR35046:SF21">
    <property type="entry name" value="RETROTRANSPOSON GAG DOMAIN-CONTAINING PROTEIN-RELATED"/>
    <property type="match status" value="1"/>
</dbReference>
<dbReference type="Gene3D" id="4.10.60.10">
    <property type="entry name" value="Zinc finger, CCHC-type"/>
    <property type="match status" value="1"/>
</dbReference>
<feature type="region of interest" description="Disordered" evidence="2">
    <location>
        <begin position="93"/>
        <end position="160"/>
    </location>
</feature>
<reference evidence="4" key="2">
    <citation type="submission" date="2023-02" db="EMBL/GenBank/DDBJ databases">
        <authorList>
            <person name="Swenson N.G."/>
            <person name="Wegrzyn J.L."/>
            <person name="Mcevoy S.L."/>
        </authorList>
    </citation>
    <scope>NUCLEOTIDE SEQUENCE</scope>
    <source>
        <strain evidence="4">91603</strain>
        <tissue evidence="4">Leaf</tissue>
    </source>
</reference>
<sequence length="241" mass="27727">MVGHRRMPTIDEETTLQVNQRNLIMDDLSHVSDDSTPLHPRDLRHYVLRDRETHRAFNGKIEIPEFEGKMQPDEFIEWLNTVDRIFQYQQVPEHRKVEKQQKKIRSRCSKYSSREGFANRGSTSSPKPTAATKTNTKVSTSKGESVVSKQQQQPSPSNINSHRCFKCQGFGHIASECPNCRIVSLVEEENDEEMEEDLKADKYNDQEEDEEMTYADHVKTVNPEPKDVDGNASLDDNCDNA</sequence>
<evidence type="ECO:0000313" key="5">
    <source>
        <dbReference type="Proteomes" id="UP001064489"/>
    </source>
</evidence>
<keyword evidence="1" id="KW-0863">Zinc-finger</keyword>
<proteinExistence type="predicted"/>
<evidence type="ECO:0000259" key="3">
    <source>
        <dbReference type="PROSITE" id="PS50158"/>
    </source>
</evidence>
<dbReference type="SUPFAM" id="SSF57756">
    <property type="entry name" value="Retrovirus zinc finger-like domains"/>
    <property type="match status" value="1"/>
</dbReference>
<dbReference type="Proteomes" id="UP001064489">
    <property type="component" value="Chromosome 8"/>
</dbReference>
<keyword evidence="5" id="KW-1185">Reference proteome</keyword>
<dbReference type="Pfam" id="PF00098">
    <property type="entry name" value="zf-CCHC"/>
    <property type="match status" value="1"/>
</dbReference>
<keyword evidence="1" id="KW-0479">Metal-binding</keyword>
<organism evidence="4 5">
    <name type="scientific">Acer negundo</name>
    <name type="common">Box elder</name>
    <dbReference type="NCBI Taxonomy" id="4023"/>
    <lineage>
        <taxon>Eukaryota</taxon>
        <taxon>Viridiplantae</taxon>
        <taxon>Streptophyta</taxon>
        <taxon>Embryophyta</taxon>
        <taxon>Tracheophyta</taxon>
        <taxon>Spermatophyta</taxon>
        <taxon>Magnoliopsida</taxon>
        <taxon>eudicotyledons</taxon>
        <taxon>Gunneridae</taxon>
        <taxon>Pentapetalae</taxon>
        <taxon>rosids</taxon>
        <taxon>malvids</taxon>
        <taxon>Sapindales</taxon>
        <taxon>Sapindaceae</taxon>
        <taxon>Hippocastanoideae</taxon>
        <taxon>Acereae</taxon>
        <taxon>Acer</taxon>
    </lineage>
</organism>
<reference evidence="4" key="1">
    <citation type="journal article" date="2022" name="Plant J.">
        <title>Strategies of tolerance reflected in two North American maple genomes.</title>
        <authorList>
            <person name="McEvoy S.L."/>
            <person name="Sezen U.U."/>
            <person name="Trouern-Trend A."/>
            <person name="McMahon S.M."/>
            <person name="Schaberg P.G."/>
            <person name="Yang J."/>
            <person name="Wegrzyn J.L."/>
            <person name="Swenson N.G."/>
        </authorList>
    </citation>
    <scope>NUCLEOTIDE SEQUENCE</scope>
    <source>
        <strain evidence="4">91603</strain>
    </source>
</reference>
<dbReference type="EMBL" id="JAJSOW010000103">
    <property type="protein sequence ID" value="KAI9174512.1"/>
    <property type="molecule type" value="Genomic_DNA"/>
</dbReference>
<feature type="compositionally biased region" description="Low complexity" evidence="2">
    <location>
        <begin position="126"/>
        <end position="137"/>
    </location>
</feature>
<feature type="compositionally biased region" description="Basic and acidic residues" evidence="2">
    <location>
        <begin position="214"/>
        <end position="229"/>
    </location>
</feature>
<evidence type="ECO:0000256" key="2">
    <source>
        <dbReference type="SAM" id="MobiDB-lite"/>
    </source>
</evidence>
<protein>
    <recommendedName>
        <fullName evidence="3">CCHC-type domain-containing protein</fullName>
    </recommendedName>
</protein>
<keyword evidence="1" id="KW-0862">Zinc</keyword>
<comment type="caution">
    <text evidence="4">The sequence shown here is derived from an EMBL/GenBank/DDBJ whole genome shotgun (WGS) entry which is preliminary data.</text>
</comment>
<dbReference type="GO" id="GO:0003676">
    <property type="term" value="F:nucleic acid binding"/>
    <property type="evidence" value="ECO:0007669"/>
    <property type="project" value="InterPro"/>
</dbReference>
<dbReference type="PANTHER" id="PTHR35046">
    <property type="entry name" value="ZINC KNUCKLE (CCHC-TYPE) FAMILY PROTEIN"/>
    <property type="match status" value="1"/>
</dbReference>
<dbReference type="InterPro" id="IPR036875">
    <property type="entry name" value="Znf_CCHC_sf"/>
</dbReference>
<accession>A0AAD5IQP7</accession>
<dbReference type="SMART" id="SM00343">
    <property type="entry name" value="ZnF_C2HC"/>
    <property type="match status" value="1"/>
</dbReference>
<dbReference type="AlphaFoldDB" id="A0AAD5IQP7"/>
<evidence type="ECO:0000256" key="1">
    <source>
        <dbReference type="PROSITE-ProRule" id="PRU00047"/>
    </source>
</evidence>
<feature type="domain" description="CCHC-type" evidence="3">
    <location>
        <begin position="163"/>
        <end position="179"/>
    </location>
</feature>
<gene>
    <name evidence="4" type="ORF">LWI28_018419</name>
</gene>
<dbReference type="InterPro" id="IPR001878">
    <property type="entry name" value="Znf_CCHC"/>
</dbReference>
<evidence type="ECO:0000313" key="4">
    <source>
        <dbReference type="EMBL" id="KAI9174512.1"/>
    </source>
</evidence>
<name>A0AAD5IQP7_ACENE</name>
<feature type="region of interest" description="Disordered" evidence="2">
    <location>
        <begin position="191"/>
        <end position="241"/>
    </location>
</feature>
<dbReference type="PROSITE" id="PS50158">
    <property type="entry name" value="ZF_CCHC"/>
    <property type="match status" value="1"/>
</dbReference>